<feature type="compositionally biased region" description="Low complexity" evidence="1">
    <location>
        <begin position="480"/>
        <end position="492"/>
    </location>
</feature>
<dbReference type="GeneID" id="83177518"/>
<evidence type="ECO:0000259" key="2">
    <source>
        <dbReference type="PROSITE" id="PS50020"/>
    </source>
</evidence>
<sequence length="498" mass="52501">MARDAPADTAGPSSPPPRLPEGWLPQWEGVQRKWYYVQRTTGKSQWEIPTEPVVLTPSTTPTSIGTGPSQAPPSRPSTNSPQVWQGNTLAERIGSLADNARISSSLNAQLNRQSPNPTYGSSETGWHANQTGLHLPYGYGQQFASAHGGYGPESQHQSSSENTGMGSTGVYLSHAQQVMGQHTFGQNYPTTHWGSSGDATHGQSGPFNAEHIGDPYGGHAAGSMPFLPQSVQGVPASHMPNLRSEHGPSEPQWQVSQHPSLSNPGSQWVGSSGLSQPFFASQYAPQTVENSAGNMTAQASHFSNLSTLNGEPGSDPPGLQPMHGSFSTHSVGSMDHGQSSMGYPLARNHSQQGSSFQQPGFSDPAATAHSSQGYQSQPPTSHGQYHSTSMARAQSGPGFASLGFPAIPDAHGNAHQYQNPLVQVGARQYLPQQQASHHDMAHQYHSGVSTGHQNQELGAPASTSSRIVTSDSQFVSGPWASSTGTPPASASGQQSRQG</sequence>
<feature type="compositionally biased region" description="Polar residues" evidence="1">
    <location>
        <begin position="325"/>
        <end position="341"/>
    </location>
</feature>
<comment type="caution">
    <text evidence="3">The sequence shown here is derived from an EMBL/GenBank/DDBJ whole genome shotgun (WGS) entry which is preliminary data.</text>
</comment>
<feature type="compositionally biased region" description="Polar residues" evidence="1">
    <location>
        <begin position="251"/>
        <end position="269"/>
    </location>
</feature>
<organism evidence="3 4">
    <name type="scientific">Penicillium cinerascens</name>
    <dbReference type="NCBI Taxonomy" id="70096"/>
    <lineage>
        <taxon>Eukaryota</taxon>
        <taxon>Fungi</taxon>
        <taxon>Dikarya</taxon>
        <taxon>Ascomycota</taxon>
        <taxon>Pezizomycotina</taxon>
        <taxon>Eurotiomycetes</taxon>
        <taxon>Eurotiomycetidae</taxon>
        <taxon>Eurotiales</taxon>
        <taxon>Aspergillaceae</taxon>
        <taxon>Penicillium</taxon>
    </lineage>
</organism>
<dbReference type="EMBL" id="JAPQKR010000008">
    <property type="protein sequence ID" value="KAJ5211509.1"/>
    <property type="molecule type" value="Genomic_DNA"/>
</dbReference>
<dbReference type="RefSeq" id="XP_058309679.1">
    <property type="nucleotide sequence ID" value="XM_058450217.1"/>
</dbReference>
<keyword evidence="4" id="KW-1185">Reference proteome</keyword>
<evidence type="ECO:0000313" key="3">
    <source>
        <dbReference type="EMBL" id="KAJ5211509.1"/>
    </source>
</evidence>
<dbReference type="PROSITE" id="PS01159">
    <property type="entry name" value="WW_DOMAIN_1"/>
    <property type="match status" value="1"/>
</dbReference>
<feature type="compositionally biased region" description="Polar residues" evidence="1">
    <location>
        <begin position="446"/>
        <end position="475"/>
    </location>
</feature>
<feature type="region of interest" description="Disordered" evidence="1">
    <location>
        <begin position="304"/>
        <end position="397"/>
    </location>
</feature>
<dbReference type="SUPFAM" id="SSF51045">
    <property type="entry name" value="WW domain"/>
    <property type="match status" value="1"/>
</dbReference>
<protein>
    <recommendedName>
        <fullName evidence="2">WW domain-containing protein</fullName>
    </recommendedName>
</protein>
<proteinExistence type="predicted"/>
<evidence type="ECO:0000256" key="1">
    <source>
        <dbReference type="SAM" id="MobiDB-lite"/>
    </source>
</evidence>
<feature type="compositionally biased region" description="Polar residues" evidence="1">
    <location>
        <begin position="184"/>
        <end position="206"/>
    </location>
</feature>
<dbReference type="Proteomes" id="UP001150904">
    <property type="component" value="Unassembled WGS sequence"/>
</dbReference>
<feature type="compositionally biased region" description="Low complexity" evidence="1">
    <location>
        <begin position="350"/>
        <end position="362"/>
    </location>
</feature>
<gene>
    <name evidence="3" type="ORF">N7498_003155</name>
</gene>
<feature type="region of interest" description="Disordered" evidence="1">
    <location>
        <begin position="144"/>
        <end position="168"/>
    </location>
</feature>
<feature type="region of interest" description="Disordered" evidence="1">
    <location>
        <begin position="184"/>
        <end position="269"/>
    </location>
</feature>
<dbReference type="CDD" id="cd00201">
    <property type="entry name" value="WW"/>
    <property type="match status" value="1"/>
</dbReference>
<dbReference type="OrthoDB" id="2367685at2759"/>
<feature type="compositionally biased region" description="Low complexity" evidence="1">
    <location>
        <begin position="49"/>
        <end position="69"/>
    </location>
</feature>
<reference evidence="3" key="2">
    <citation type="journal article" date="2023" name="IMA Fungus">
        <title>Comparative genomic study of the Penicillium genus elucidates a diverse pangenome and 15 lateral gene transfer events.</title>
        <authorList>
            <person name="Petersen C."/>
            <person name="Sorensen T."/>
            <person name="Nielsen M.R."/>
            <person name="Sondergaard T.E."/>
            <person name="Sorensen J.L."/>
            <person name="Fitzpatrick D.A."/>
            <person name="Frisvad J.C."/>
            <person name="Nielsen K.L."/>
        </authorList>
    </citation>
    <scope>NUCLEOTIDE SEQUENCE</scope>
    <source>
        <strain evidence="3">IBT 15544</strain>
    </source>
</reference>
<name>A0A9W9N2G0_9EURO</name>
<evidence type="ECO:0000313" key="4">
    <source>
        <dbReference type="Proteomes" id="UP001150904"/>
    </source>
</evidence>
<dbReference type="InterPro" id="IPR036020">
    <property type="entry name" value="WW_dom_sf"/>
</dbReference>
<feature type="region of interest" description="Disordered" evidence="1">
    <location>
        <begin position="445"/>
        <end position="498"/>
    </location>
</feature>
<feature type="domain" description="WW" evidence="2">
    <location>
        <begin position="17"/>
        <end position="51"/>
    </location>
</feature>
<dbReference type="Gene3D" id="2.20.70.10">
    <property type="match status" value="1"/>
</dbReference>
<reference evidence="3" key="1">
    <citation type="submission" date="2022-12" db="EMBL/GenBank/DDBJ databases">
        <authorList>
            <person name="Petersen C."/>
        </authorList>
    </citation>
    <scope>NUCLEOTIDE SEQUENCE</scope>
    <source>
        <strain evidence="3">IBT 15544</strain>
    </source>
</reference>
<feature type="compositionally biased region" description="Polar residues" evidence="1">
    <location>
        <begin position="368"/>
        <end position="392"/>
    </location>
</feature>
<dbReference type="InterPro" id="IPR001202">
    <property type="entry name" value="WW_dom"/>
</dbReference>
<accession>A0A9W9N2G0</accession>
<feature type="compositionally biased region" description="Polar residues" evidence="1">
    <location>
        <begin position="154"/>
        <end position="165"/>
    </location>
</feature>
<feature type="region of interest" description="Disordered" evidence="1">
    <location>
        <begin position="1"/>
        <end position="24"/>
    </location>
</feature>
<feature type="region of interest" description="Disordered" evidence="1">
    <location>
        <begin position="46"/>
        <end position="83"/>
    </location>
</feature>
<dbReference type="PROSITE" id="PS50020">
    <property type="entry name" value="WW_DOMAIN_2"/>
    <property type="match status" value="1"/>
</dbReference>
<dbReference type="AlphaFoldDB" id="A0A9W9N2G0"/>